<reference evidence="1 2" key="1">
    <citation type="journal article" date="2015" name="Mol. Plant Microbe Interact.">
        <title>Genome, transcriptome, and functional analyses of Penicillium expansum provide new insights into secondary metabolism and pathogenicity.</title>
        <authorList>
            <person name="Ballester A.R."/>
            <person name="Marcet-Houben M."/>
            <person name="Levin E."/>
            <person name="Sela N."/>
            <person name="Selma-Lazaro C."/>
            <person name="Carmona L."/>
            <person name="Wisniewski M."/>
            <person name="Droby S."/>
            <person name="Gonzalez-Candelas L."/>
            <person name="Gabaldon T."/>
        </authorList>
    </citation>
    <scope>NUCLEOTIDE SEQUENCE [LARGE SCALE GENOMIC DNA]</scope>
    <source>
        <strain evidence="1 2">PHI-1</strain>
    </source>
</reference>
<organism evidence="1 2">
    <name type="scientific">Penicillium italicum</name>
    <name type="common">Blue mold</name>
    <dbReference type="NCBI Taxonomy" id="40296"/>
    <lineage>
        <taxon>Eukaryota</taxon>
        <taxon>Fungi</taxon>
        <taxon>Dikarya</taxon>
        <taxon>Ascomycota</taxon>
        <taxon>Pezizomycotina</taxon>
        <taxon>Eurotiomycetes</taxon>
        <taxon>Eurotiomycetidae</taxon>
        <taxon>Eurotiales</taxon>
        <taxon>Aspergillaceae</taxon>
        <taxon>Penicillium</taxon>
    </lineage>
</organism>
<sequence>MSLSGGLDGCNLPAPAFQNESVELGLPCYVAISRVSRGR</sequence>
<protein>
    <submittedName>
        <fullName evidence="1">Uncharacterized protein</fullName>
    </submittedName>
</protein>
<evidence type="ECO:0000313" key="2">
    <source>
        <dbReference type="Proteomes" id="UP000030104"/>
    </source>
</evidence>
<dbReference type="AlphaFoldDB" id="A0A0A2L5L4"/>
<keyword evidence="2" id="KW-1185">Reference proteome</keyword>
<dbReference type="HOGENOM" id="CLU_3320213_0_0_1"/>
<accession>A0A0A2L5L4</accession>
<dbReference type="EMBL" id="JQGA01000612">
    <property type="protein sequence ID" value="KGO74483.1"/>
    <property type="molecule type" value="Genomic_DNA"/>
</dbReference>
<name>A0A0A2L5L4_PENIT</name>
<proteinExistence type="predicted"/>
<comment type="caution">
    <text evidence="1">The sequence shown here is derived from an EMBL/GenBank/DDBJ whole genome shotgun (WGS) entry which is preliminary data.</text>
</comment>
<dbReference type="Proteomes" id="UP000030104">
    <property type="component" value="Unassembled WGS sequence"/>
</dbReference>
<evidence type="ECO:0000313" key="1">
    <source>
        <dbReference type="EMBL" id="KGO74483.1"/>
    </source>
</evidence>
<gene>
    <name evidence="1" type="ORF">PITC_099840</name>
</gene>